<dbReference type="AlphaFoldDB" id="A0A699VKC5"/>
<proteinExistence type="predicted"/>
<comment type="caution">
    <text evidence="2">The sequence shown here is derived from an EMBL/GenBank/DDBJ whole genome shotgun (WGS) entry which is preliminary data.</text>
</comment>
<name>A0A699VKC5_TANCI</name>
<feature type="compositionally biased region" description="Basic and acidic residues" evidence="1">
    <location>
        <begin position="31"/>
        <end position="41"/>
    </location>
</feature>
<dbReference type="EMBL" id="BKCJ011440657">
    <property type="protein sequence ID" value="GFD33918.1"/>
    <property type="molecule type" value="Genomic_DNA"/>
</dbReference>
<reference evidence="2" key="1">
    <citation type="journal article" date="2019" name="Sci. Rep.">
        <title>Draft genome of Tanacetum cinerariifolium, the natural source of mosquito coil.</title>
        <authorList>
            <person name="Yamashiro T."/>
            <person name="Shiraishi A."/>
            <person name="Satake H."/>
            <person name="Nakayama K."/>
        </authorList>
    </citation>
    <scope>NUCLEOTIDE SEQUENCE</scope>
</reference>
<sequence length="59" mass="6827">MEPRSTRANEAENRILRACRPQGRMVEFEDAPNKDGSRTEKSLMGAGHQNTRCRRRQEP</sequence>
<feature type="non-terminal residue" evidence="2">
    <location>
        <position position="1"/>
    </location>
</feature>
<gene>
    <name evidence="2" type="ORF">Tci_905887</name>
</gene>
<feature type="region of interest" description="Disordered" evidence="1">
    <location>
        <begin position="21"/>
        <end position="59"/>
    </location>
</feature>
<evidence type="ECO:0000256" key="1">
    <source>
        <dbReference type="SAM" id="MobiDB-lite"/>
    </source>
</evidence>
<evidence type="ECO:0000313" key="2">
    <source>
        <dbReference type="EMBL" id="GFD33918.1"/>
    </source>
</evidence>
<accession>A0A699VKC5</accession>
<protein>
    <submittedName>
        <fullName evidence="2">Uncharacterized protein</fullName>
    </submittedName>
</protein>
<organism evidence="2">
    <name type="scientific">Tanacetum cinerariifolium</name>
    <name type="common">Dalmatian daisy</name>
    <name type="synonym">Chrysanthemum cinerariifolium</name>
    <dbReference type="NCBI Taxonomy" id="118510"/>
    <lineage>
        <taxon>Eukaryota</taxon>
        <taxon>Viridiplantae</taxon>
        <taxon>Streptophyta</taxon>
        <taxon>Embryophyta</taxon>
        <taxon>Tracheophyta</taxon>
        <taxon>Spermatophyta</taxon>
        <taxon>Magnoliopsida</taxon>
        <taxon>eudicotyledons</taxon>
        <taxon>Gunneridae</taxon>
        <taxon>Pentapetalae</taxon>
        <taxon>asterids</taxon>
        <taxon>campanulids</taxon>
        <taxon>Asterales</taxon>
        <taxon>Asteraceae</taxon>
        <taxon>Asteroideae</taxon>
        <taxon>Anthemideae</taxon>
        <taxon>Anthemidinae</taxon>
        <taxon>Tanacetum</taxon>
    </lineage>
</organism>